<dbReference type="Proteomes" id="UP000075635">
    <property type="component" value="Unassembled WGS sequence"/>
</dbReference>
<name>A0A150QZZ8_SORCE</name>
<feature type="domain" description="Response regulatory" evidence="3">
    <location>
        <begin position="5"/>
        <end position="120"/>
    </location>
</feature>
<organism evidence="4 5">
    <name type="scientific">Sorangium cellulosum</name>
    <name type="common">Polyangium cellulosum</name>
    <dbReference type="NCBI Taxonomy" id="56"/>
    <lineage>
        <taxon>Bacteria</taxon>
        <taxon>Pseudomonadati</taxon>
        <taxon>Myxococcota</taxon>
        <taxon>Polyangia</taxon>
        <taxon>Polyangiales</taxon>
        <taxon>Polyangiaceae</taxon>
        <taxon>Sorangium</taxon>
    </lineage>
</organism>
<evidence type="ECO:0000313" key="4">
    <source>
        <dbReference type="EMBL" id="KYF73543.1"/>
    </source>
</evidence>
<reference evidence="4 5" key="1">
    <citation type="submission" date="2014-02" db="EMBL/GenBank/DDBJ databases">
        <title>The small core and large imbalanced accessory genome model reveals a collaborative survival strategy of Sorangium cellulosum strains in nature.</title>
        <authorList>
            <person name="Han K."/>
            <person name="Peng R."/>
            <person name="Blom J."/>
            <person name="Li Y.-Z."/>
        </authorList>
    </citation>
    <scope>NUCLEOTIDE SEQUENCE [LARGE SCALE GENOMIC DNA]</scope>
    <source>
        <strain evidence="4 5">So0011-07</strain>
    </source>
</reference>
<gene>
    <name evidence="4" type="ORF">BE17_51070</name>
</gene>
<dbReference type="SUPFAM" id="SSF52172">
    <property type="entry name" value="CheY-like"/>
    <property type="match status" value="1"/>
</dbReference>
<evidence type="ECO:0000313" key="5">
    <source>
        <dbReference type="Proteomes" id="UP000075635"/>
    </source>
</evidence>
<dbReference type="InterPro" id="IPR011006">
    <property type="entry name" value="CheY-like_superfamily"/>
</dbReference>
<dbReference type="InterPro" id="IPR050595">
    <property type="entry name" value="Bact_response_regulator"/>
</dbReference>
<evidence type="ECO:0000259" key="3">
    <source>
        <dbReference type="PROSITE" id="PS50110"/>
    </source>
</evidence>
<dbReference type="InterPro" id="IPR001789">
    <property type="entry name" value="Sig_transdc_resp-reg_receiver"/>
</dbReference>
<dbReference type="SMART" id="SM00448">
    <property type="entry name" value="REC"/>
    <property type="match status" value="1"/>
</dbReference>
<dbReference type="GO" id="GO:0000160">
    <property type="term" value="P:phosphorelay signal transduction system"/>
    <property type="evidence" value="ECO:0007669"/>
    <property type="project" value="InterPro"/>
</dbReference>
<keyword evidence="1 2" id="KW-0597">Phosphoprotein</keyword>
<protein>
    <submittedName>
        <fullName evidence="4">Two-component system response regulator</fullName>
    </submittedName>
</protein>
<proteinExistence type="predicted"/>
<dbReference type="PROSITE" id="PS50110">
    <property type="entry name" value="RESPONSE_REGULATORY"/>
    <property type="match status" value="1"/>
</dbReference>
<comment type="caution">
    <text evidence="4">The sequence shown here is derived from an EMBL/GenBank/DDBJ whole genome shotgun (WGS) entry which is preliminary data.</text>
</comment>
<evidence type="ECO:0000256" key="2">
    <source>
        <dbReference type="PROSITE-ProRule" id="PRU00169"/>
    </source>
</evidence>
<feature type="modified residue" description="4-aspartylphosphate" evidence="2">
    <location>
        <position position="53"/>
    </location>
</feature>
<evidence type="ECO:0000256" key="1">
    <source>
        <dbReference type="ARBA" id="ARBA00022553"/>
    </source>
</evidence>
<dbReference type="PANTHER" id="PTHR44591">
    <property type="entry name" value="STRESS RESPONSE REGULATOR PROTEIN 1"/>
    <property type="match status" value="1"/>
</dbReference>
<sequence length="122" mass="13739">MQRKKILIVDDSETALMLHRIILQRGYDIVTAKDGQQALAVASAERPDLILLDMVMPLMDGLDACRRLRADGETRQTPIVMVTSRGEMDRMEEAFRSGCSDYVLKPVRSVELLDKVKDHIGP</sequence>
<accession>A0A150QZZ8</accession>
<dbReference type="EMBL" id="JEMB01003367">
    <property type="protein sequence ID" value="KYF73543.1"/>
    <property type="molecule type" value="Genomic_DNA"/>
</dbReference>
<dbReference type="PANTHER" id="PTHR44591:SF3">
    <property type="entry name" value="RESPONSE REGULATORY DOMAIN-CONTAINING PROTEIN"/>
    <property type="match status" value="1"/>
</dbReference>
<dbReference type="Gene3D" id="3.40.50.2300">
    <property type="match status" value="1"/>
</dbReference>
<dbReference type="Pfam" id="PF00072">
    <property type="entry name" value="Response_reg"/>
    <property type="match status" value="1"/>
</dbReference>
<dbReference type="AlphaFoldDB" id="A0A150QZZ8"/>